<dbReference type="SUPFAM" id="SSF51395">
    <property type="entry name" value="FMN-linked oxidoreductases"/>
    <property type="match status" value="1"/>
</dbReference>
<comment type="caution">
    <text evidence="1">The sequence shown here is derived from an EMBL/GenBank/DDBJ whole genome shotgun (WGS) entry which is preliminary data.</text>
</comment>
<dbReference type="AlphaFoldDB" id="S3HLF2"/>
<dbReference type="HOGENOM" id="CLU_3121920_0_0_5"/>
<evidence type="ECO:0000313" key="1">
    <source>
        <dbReference type="EMBL" id="EPE94206.1"/>
    </source>
</evidence>
<gene>
    <name evidence="1" type="ORF">RGCCGE502_30952</name>
</gene>
<dbReference type="InterPro" id="IPR013785">
    <property type="entry name" value="Aldolase_TIM"/>
</dbReference>
<reference evidence="1 2" key="1">
    <citation type="journal article" date="2012" name="J. Bacteriol.">
        <title>Genome sequence of Rhizobium grahamii CCGE502, a broad-host-range symbiont with low nodulation competitiveness in Phaseolus vulgaris.</title>
        <authorList>
            <person name="Althabegoiti M.J."/>
            <person name="Lozano L."/>
            <person name="Torres-Tejerizo G."/>
            <person name="Ormeno-Orrillo E."/>
            <person name="Rogel M.A."/>
            <person name="Gonzalez V."/>
            <person name="Martinez-Romero E."/>
        </authorList>
    </citation>
    <scope>NUCLEOTIDE SEQUENCE [LARGE SCALE GENOMIC DNA]</scope>
    <source>
        <strain evidence="1 2">CCGE 502</strain>
        <plasmid evidence="1">pRg502b</plasmid>
    </source>
</reference>
<geneLocation type="plasmid" evidence="1">
    <name>pRg502b</name>
</geneLocation>
<dbReference type="Gene3D" id="3.20.20.70">
    <property type="entry name" value="Aldolase class I"/>
    <property type="match status" value="1"/>
</dbReference>
<organism evidence="1 2">
    <name type="scientific">Rhizobium grahamii CCGE 502</name>
    <dbReference type="NCBI Taxonomy" id="990285"/>
    <lineage>
        <taxon>Bacteria</taxon>
        <taxon>Pseudomonadati</taxon>
        <taxon>Pseudomonadota</taxon>
        <taxon>Alphaproteobacteria</taxon>
        <taxon>Hyphomicrobiales</taxon>
        <taxon>Rhizobiaceae</taxon>
        <taxon>Rhizobium/Agrobacterium group</taxon>
        <taxon>Rhizobium</taxon>
    </lineage>
</organism>
<protein>
    <submittedName>
        <fullName evidence="1">NADH:flavin oxidoreductase</fullName>
    </submittedName>
</protein>
<proteinExistence type="predicted"/>
<sequence>MDEAATNTLSPNAAQARDRDVLFQAYRLGPFNLRHRVVMAPLTRSRSPRP</sequence>
<dbReference type="EMBL" id="AEYE02000036">
    <property type="protein sequence ID" value="EPE94206.1"/>
    <property type="molecule type" value="Genomic_DNA"/>
</dbReference>
<keyword evidence="1" id="KW-0614">Plasmid</keyword>
<evidence type="ECO:0000313" key="2">
    <source>
        <dbReference type="Proteomes" id="UP000014411"/>
    </source>
</evidence>
<dbReference type="RefSeq" id="WP_016558098.1">
    <property type="nucleotide sequence ID" value="NZ_AEYE02000036.1"/>
</dbReference>
<dbReference type="Proteomes" id="UP000014411">
    <property type="component" value="Unassembled WGS sequence"/>
</dbReference>
<accession>S3HLF2</accession>
<name>S3HLF2_9HYPH</name>
<keyword evidence="2" id="KW-1185">Reference proteome</keyword>